<organism evidence="2 3">
    <name type="scientific">Citrobacter koseri</name>
    <name type="common">Citrobacter diversus</name>
    <dbReference type="NCBI Taxonomy" id="545"/>
    <lineage>
        <taxon>Bacteria</taxon>
        <taxon>Pseudomonadati</taxon>
        <taxon>Pseudomonadota</taxon>
        <taxon>Gammaproteobacteria</taxon>
        <taxon>Enterobacterales</taxon>
        <taxon>Enterobacteriaceae</taxon>
        <taxon>Citrobacter</taxon>
    </lineage>
</organism>
<feature type="region of interest" description="Disordered" evidence="1">
    <location>
        <begin position="1"/>
        <end position="26"/>
    </location>
</feature>
<protein>
    <submittedName>
        <fullName evidence="2">Uncharacterized protein</fullName>
    </submittedName>
</protein>
<evidence type="ECO:0000313" key="3">
    <source>
        <dbReference type="Proteomes" id="UP000251584"/>
    </source>
</evidence>
<accession>A0A2X2XI93</accession>
<evidence type="ECO:0000256" key="1">
    <source>
        <dbReference type="SAM" id="MobiDB-lite"/>
    </source>
</evidence>
<name>A0A2X2XI93_CITKO</name>
<dbReference type="Proteomes" id="UP000251584">
    <property type="component" value="Unassembled WGS sequence"/>
</dbReference>
<gene>
    <name evidence="2" type="ORF">NCTC10786_01788</name>
</gene>
<dbReference type="AlphaFoldDB" id="A0A2X2XI93"/>
<sequence>MKNQEKTKKGYQQQDGGNQDTDGFIHRNSVEVTGEVSNGDDTNNLALIVNNGRFTAQGDAQAATANCCGALSVKHFSVIVANQLFSYSVGINRMKQMDAFFISDNNKTGVAMRGYFFA</sequence>
<reference evidence="2 3" key="1">
    <citation type="submission" date="2018-06" db="EMBL/GenBank/DDBJ databases">
        <authorList>
            <consortium name="Pathogen Informatics"/>
            <person name="Doyle S."/>
        </authorList>
    </citation>
    <scope>NUCLEOTIDE SEQUENCE [LARGE SCALE GENOMIC DNA]</scope>
    <source>
        <strain evidence="2 3">NCTC10786</strain>
    </source>
</reference>
<dbReference type="EMBL" id="UAVY01000002">
    <property type="protein sequence ID" value="SQB26090.1"/>
    <property type="molecule type" value="Genomic_DNA"/>
</dbReference>
<feature type="compositionally biased region" description="Low complexity" evidence="1">
    <location>
        <begin position="10"/>
        <end position="22"/>
    </location>
</feature>
<proteinExistence type="predicted"/>
<evidence type="ECO:0000313" key="2">
    <source>
        <dbReference type="EMBL" id="SQB26090.1"/>
    </source>
</evidence>